<evidence type="ECO:0000256" key="2">
    <source>
        <dbReference type="SAM" id="SignalP"/>
    </source>
</evidence>
<feature type="region of interest" description="Disordered" evidence="1">
    <location>
        <begin position="105"/>
        <end position="156"/>
    </location>
</feature>
<dbReference type="EMBL" id="GDJX01010825">
    <property type="protein sequence ID" value="JAT57111.1"/>
    <property type="molecule type" value="Transcribed_RNA"/>
</dbReference>
<evidence type="ECO:0000256" key="1">
    <source>
        <dbReference type="SAM" id="MobiDB-lite"/>
    </source>
</evidence>
<feature type="signal peptide" evidence="2">
    <location>
        <begin position="1"/>
        <end position="18"/>
    </location>
</feature>
<feature type="chain" id="PRO_5008900411" evidence="2">
    <location>
        <begin position="19"/>
        <end position="156"/>
    </location>
</feature>
<name>A0A1D1YR55_9ARAE</name>
<sequence>RWGHLLRFASSSPLLCSSRLLLPFPFNIISSRFLGSDSMQQSPAGNPAPMYPAHRLPGPAGLTRFGSAPGSFLSTLADSVVGGFPAADDAMGGFFSGESPCVTSESSCPQAAAPRELDPAGGAYGRRTPAGGPLGLQRSYGLSEAEMGIGGGGGGG</sequence>
<proteinExistence type="predicted"/>
<feature type="non-terminal residue" evidence="3">
    <location>
        <position position="1"/>
    </location>
</feature>
<dbReference type="AlphaFoldDB" id="A0A1D1YR55"/>
<feature type="non-terminal residue" evidence="3">
    <location>
        <position position="156"/>
    </location>
</feature>
<organism evidence="3">
    <name type="scientific">Anthurium amnicola</name>
    <dbReference type="NCBI Taxonomy" id="1678845"/>
    <lineage>
        <taxon>Eukaryota</taxon>
        <taxon>Viridiplantae</taxon>
        <taxon>Streptophyta</taxon>
        <taxon>Embryophyta</taxon>
        <taxon>Tracheophyta</taxon>
        <taxon>Spermatophyta</taxon>
        <taxon>Magnoliopsida</taxon>
        <taxon>Liliopsida</taxon>
        <taxon>Araceae</taxon>
        <taxon>Pothoideae</taxon>
        <taxon>Potheae</taxon>
        <taxon>Anthurium</taxon>
    </lineage>
</organism>
<accession>A0A1D1YR55</accession>
<protein>
    <submittedName>
        <fullName evidence="3">Transcription factor bHLH128</fullName>
    </submittedName>
</protein>
<keyword evidence="2" id="KW-0732">Signal</keyword>
<gene>
    <name evidence="3" type="primary">BHLH128_0</name>
    <name evidence="3" type="ORF">g.43915</name>
</gene>
<evidence type="ECO:0000313" key="3">
    <source>
        <dbReference type="EMBL" id="JAT57111.1"/>
    </source>
</evidence>
<reference evidence="3" key="1">
    <citation type="submission" date="2015-07" db="EMBL/GenBank/DDBJ databases">
        <title>Transcriptome Assembly of Anthurium amnicola.</title>
        <authorList>
            <person name="Suzuki J."/>
        </authorList>
    </citation>
    <scope>NUCLEOTIDE SEQUENCE</scope>
</reference>